<dbReference type="SUPFAM" id="SSF69322">
    <property type="entry name" value="Tricorn protease domain 2"/>
    <property type="match status" value="1"/>
</dbReference>
<name>A0ABS3ZEP3_9GAMM</name>
<evidence type="ECO:0000259" key="1">
    <source>
        <dbReference type="Pfam" id="PF00326"/>
    </source>
</evidence>
<dbReference type="SUPFAM" id="SSF53474">
    <property type="entry name" value="alpha/beta-Hydrolases"/>
    <property type="match status" value="1"/>
</dbReference>
<dbReference type="InterPro" id="IPR001375">
    <property type="entry name" value="Peptidase_S9_cat"/>
</dbReference>
<organism evidence="2 3">
    <name type="scientific">Marinobacterium alkalitolerans</name>
    <dbReference type="NCBI Taxonomy" id="1542925"/>
    <lineage>
        <taxon>Bacteria</taxon>
        <taxon>Pseudomonadati</taxon>
        <taxon>Pseudomonadota</taxon>
        <taxon>Gammaproteobacteria</taxon>
        <taxon>Oceanospirillales</taxon>
        <taxon>Oceanospirillaceae</taxon>
        <taxon>Marinobacterium</taxon>
    </lineage>
</organism>
<dbReference type="PANTHER" id="PTHR43056:SF5">
    <property type="entry name" value="PEPTIDASE S9 PROLYL OLIGOPEPTIDASE CATALYTIC DOMAIN-CONTAINING PROTEIN"/>
    <property type="match status" value="1"/>
</dbReference>
<protein>
    <submittedName>
        <fullName evidence="2">S9 family peptidase</fullName>
    </submittedName>
</protein>
<comment type="caution">
    <text evidence="2">The sequence shown here is derived from an EMBL/GenBank/DDBJ whole genome shotgun (WGS) entry which is preliminary data.</text>
</comment>
<dbReference type="Proteomes" id="UP000810171">
    <property type="component" value="Unassembled WGS sequence"/>
</dbReference>
<dbReference type="EMBL" id="JACVEW010000039">
    <property type="protein sequence ID" value="MBP0050170.1"/>
    <property type="molecule type" value="Genomic_DNA"/>
</dbReference>
<proteinExistence type="predicted"/>
<dbReference type="Pfam" id="PF00326">
    <property type="entry name" value="Peptidase_S9"/>
    <property type="match status" value="1"/>
</dbReference>
<dbReference type="PANTHER" id="PTHR43056">
    <property type="entry name" value="PEPTIDASE S9 PROLYL OLIGOPEPTIDASE"/>
    <property type="match status" value="1"/>
</dbReference>
<accession>A0ABS3ZEP3</accession>
<feature type="domain" description="Peptidase S9 prolyl oligopeptidase catalytic" evidence="1">
    <location>
        <begin position="420"/>
        <end position="623"/>
    </location>
</feature>
<evidence type="ECO:0000313" key="3">
    <source>
        <dbReference type="Proteomes" id="UP000810171"/>
    </source>
</evidence>
<sequence>MSATHVYSPAAEPALSAEAAVAAMQDYAALRWYRGQVLGVCFEASTGRNRLCRFDQGRAQSLLPDRFSVRSRVHEYGGGAWCLAGDQACFVNDTDQQIWMLPLDTQTEPEPLTRQQKMRFADLQPDSARQRLIAVSELHGDGEPENSLVSVCLQSGEVTSLATGTDFYSSPRLSPDGHQLAWIEWDHPQQPWRSTRLMRAQLCSKGKVQRIEQLSDICAAWAQPQFSPSGILHAVVDRNDWWRIEVYGPEGWQPLTGNSPERTEFTTAPWQFGLSTYGWSDSGELLALGQCEGYSRLWCHTGTEWRAVDLNLLPSRLHALAVEGDQLACVAEFSDRLPAILSIHTELTPDDPDQCVRLLGGQPPAYTPSLPYSKSTLVDGISVPYFLYRPAGAPADTALPLAIWTHGGPTAATAPVLKPAIQFWTQRGFMIADINYRGSTGYGRHYRMALAGQWGQSDVADVEAIAQDLIQQGMADPRAIFIRGNSAGGYTTLSALCHSRLFTGGASLYGVSDPARLNRLTHKFESRYLHWLIGDPDTRPDLYQARSPLQQAHRIRVPVIFFQGAQDKVVLPEQTAQMAERLKLNGVPVETHLFKDEAHGFRQPRNQSAVLEAELAFYRRLMGA</sequence>
<gene>
    <name evidence="2" type="ORF">H9C73_15710</name>
</gene>
<dbReference type="Gene3D" id="3.40.50.1820">
    <property type="entry name" value="alpha/beta hydrolase"/>
    <property type="match status" value="1"/>
</dbReference>
<dbReference type="RefSeq" id="WP_209288850.1">
    <property type="nucleotide sequence ID" value="NZ_JACVEW010000039.1"/>
</dbReference>
<dbReference type="InterPro" id="IPR050585">
    <property type="entry name" value="Xaa-Pro_dipeptidyl-ppase/CocE"/>
</dbReference>
<keyword evidence="3" id="KW-1185">Reference proteome</keyword>
<dbReference type="InterPro" id="IPR011042">
    <property type="entry name" value="6-blade_b-propeller_TolB-like"/>
</dbReference>
<reference evidence="2 3" key="1">
    <citation type="submission" date="2020-09" db="EMBL/GenBank/DDBJ databases">
        <authorList>
            <person name="Tanuku N.R.S."/>
        </authorList>
    </citation>
    <scope>NUCLEOTIDE SEQUENCE [LARGE SCALE GENOMIC DNA]</scope>
    <source>
        <strain evidence="2 3">AK62</strain>
    </source>
</reference>
<dbReference type="InterPro" id="IPR029058">
    <property type="entry name" value="AB_hydrolase_fold"/>
</dbReference>
<dbReference type="Gene3D" id="2.120.10.30">
    <property type="entry name" value="TolB, C-terminal domain"/>
    <property type="match status" value="1"/>
</dbReference>
<evidence type="ECO:0000313" key="2">
    <source>
        <dbReference type="EMBL" id="MBP0050170.1"/>
    </source>
</evidence>